<dbReference type="PRINTS" id="PR00633">
    <property type="entry name" value="RCCNDNSATION"/>
</dbReference>
<dbReference type="RefSeq" id="WP_208847338.1">
    <property type="nucleotide sequence ID" value="NZ_JAGGDJ010000004.1"/>
</dbReference>
<feature type="domain" description="RCC1-like" evidence="4">
    <location>
        <begin position="38"/>
        <end position="342"/>
    </location>
</feature>
<dbReference type="PANTHER" id="PTHR45982:SF1">
    <property type="entry name" value="REGULATOR OF CHROMOSOME CONDENSATION"/>
    <property type="match status" value="1"/>
</dbReference>
<dbReference type="InterPro" id="IPR058923">
    <property type="entry name" value="RCC1-like_dom"/>
</dbReference>
<dbReference type="PANTHER" id="PTHR45982">
    <property type="entry name" value="REGULATOR OF CHROMOSOME CONDENSATION"/>
    <property type="match status" value="1"/>
</dbReference>
<keyword evidence="6" id="KW-1185">Reference proteome</keyword>
<reference evidence="5 6" key="1">
    <citation type="submission" date="2021-03" db="EMBL/GenBank/DDBJ databases">
        <title>Paenibacillus artemisicola MWE-103 whole genome sequence.</title>
        <authorList>
            <person name="Ham Y.J."/>
        </authorList>
    </citation>
    <scope>NUCLEOTIDE SEQUENCE [LARGE SCALE GENOMIC DNA]</scope>
    <source>
        <strain evidence="5 6">MWE-103</strain>
    </source>
</reference>
<proteinExistence type="predicted"/>
<dbReference type="InterPro" id="IPR036322">
    <property type="entry name" value="WD40_repeat_dom_sf"/>
</dbReference>
<dbReference type="InterPro" id="IPR051553">
    <property type="entry name" value="Ran_GTPase-activating"/>
</dbReference>
<gene>
    <name evidence="5" type="ORF">I8J29_09315</name>
</gene>
<sequence>MRPRLMLLVVGFLMLTQLLPLRANASEAGSSLEAERSKSGVTMVAGGRGHGLALKQDGTVWAWGLNNYGQLGEYGQSYDRYTPIQVQRLSSVIAIAAGNEHSLALESDGTVWAWGNNSNGQIGDGSGRPGLGHSAPIQIKNFSSVVAIDSGANYNLALKSNGTVWAWGDNSFGQLGDGTTNERHIPVQIQGLDSIVAISTGTEHSMALKTDGTVWAWGNNASGQLGDGSTTHRYAPVQVQGIHSAVSIATGGSHSLALKSDGTVWAWGNNSYGQLGDGNTAEQHAPVQVQGLASVTAMAAGVRGGHTLAVRSDGTVWAWGNNASGQLGDGSQINRSSPVQATHLDAVSAIASGTSHSYAVKSDGTVRSWGLNNYGQLGDGSKTSRFSPVPIAAFNPVPYAETLLYRFDGTILDFDQHYMLWKRTGDTMLWLYNRADKSQVMVYDSYGSEDKVSQAMLSDDGVIYTLVYNGVPVSYYWKQGKVLHRWEGQTQYGTNEYPDGTVVYTLYGTTYLYSTREGKLLYSFSGSGKLEYREVVFSGPGEEQYPYGAWYRVDGGALYGIRI</sequence>
<keyword evidence="2" id="KW-0677">Repeat</keyword>
<dbReference type="Gene3D" id="2.130.10.30">
    <property type="entry name" value="Regulator of chromosome condensation 1/beta-lactamase-inhibitor protein II"/>
    <property type="match status" value="2"/>
</dbReference>
<dbReference type="PROSITE" id="PS00626">
    <property type="entry name" value="RCC1_2"/>
    <property type="match status" value="3"/>
</dbReference>
<evidence type="ECO:0000256" key="3">
    <source>
        <dbReference type="SAM" id="SignalP"/>
    </source>
</evidence>
<protein>
    <recommendedName>
        <fullName evidence="4">RCC1-like domain-containing protein</fullName>
    </recommendedName>
</protein>
<dbReference type="Proteomes" id="UP000670947">
    <property type="component" value="Unassembled WGS sequence"/>
</dbReference>
<evidence type="ECO:0000259" key="4">
    <source>
        <dbReference type="Pfam" id="PF25390"/>
    </source>
</evidence>
<feature type="chain" id="PRO_5047172353" description="RCC1-like domain-containing protein" evidence="3">
    <location>
        <begin position="26"/>
        <end position="563"/>
    </location>
</feature>
<evidence type="ECO:0000313" key="5">
    <source>
        <dbReference type="EMBL" id="MBO7744392.1"/>
    </source>
</evidence>
<dbReference type="Pfam" id="PF25390">
    <property type="entry name" value="WD40_RLD"/>
    <property type="match status" value="1"/>
</dbReference>
<keyword evidence="1" id="KW-0344">Guanine-nucleotide releasing factor</keyword>
<evidence type="ECO:0000256" key="2">
    <source>
        <dbReference type="ARBA" id="ARBA00022737"/>
    </source>
</evidence>
<dbReference type="SUPFAM" id="SSF50978">
    <property type="entry name" value="WD40 repeat-like"/>
    <property type="match status" value="1"/>
</dbReference>
<name>A0ABS3W7V7_9BACL</name>
<dbReference type="InterPro" id="IPR000408">
    <property type="entry name" value="Reg_chr_condens"/>
</dbReference>
<organism evidence="5 6">
    <name type="scientific">Paenibacillus artemisiicola</name>
    <dbReference type="NCBI Taxonomy" id="1172618"/>
    <lineage>
        <taxon>Bacteria</taxon>
        <taxon>Bacillati</taxon>
        <taxon>Bacillota</taxon>
        <taxon>Bacilli</taxon>
        <taxon>Bacillales</taxon>
        <taxon>Paenibacillaceae</taxon>
        <taxon>Paenibacillus</taxon>
    </lineage>
</organism>
<evidence type="ECO:0000256" key="1">
    <source>
        <dbReference type="ARBA" id="ARBA00022658"/>
    </source>
</evidence>
<evidence type="ECO:0000313" key="6">
    <source>
        <dbReference type="Proteomes" id="UP000670947"/>
    </source>
</evidence>
<dbReference type="Pfam" id="PF13540">
    <property type="entry name" value="RCC1_2"/>
    <property type="match status" value="1"/>
</dbReference>
<dbReference type="PROSITE" id="PS50012">
    <property type="entry name" value="RCC1_3"/>
    <property type="match status" value="6"/>
</dbReference>
<feature type="signal peptide" evidence="3">
    <location>
        <begin position="1"/>
        <end position="25"/>
    </location>
</feature>
<dbReference type="InterPro" id="IPR009091">
    <property type="entry name" value="RCC1/BLIP-II"/>
</dbReference>
<accession>A0ABS3W7V7</accession>
<comment type="caution">
    <text evidence="5">The sequence shown here is derived from an EMBL/GenBank/DDBJ whole genome shotgun (WGS) entry which is preliminary data.</text>
</comment>
<dbReference type="SUPFAM" id="SSF50985">
    <property type="entry name" value="RCC1/BLIP-II"/>
    <property type="match status" value="1"/>
</dbReference>
<keyword evidence="3" id="KW-0732">Signal</keyword>
<dbReference type="EMBL" id="JAGGDJ010000004">
    <property type="protein sequence ID" value="MBO7744392.1"/>
    <property type="molecule type" value="Genomic_DNA"/>
</dbReference>